<keyword evidence="2" id="KW-1185">Reference proteome</keyword>
<dbReference type="KEGG" id="srd:SD10_12820"/>
<dbReference type="EMBL" id="CP010429">
    <property type="protein sequence ID" value="AKD55650.1"/>
    <property type="molecule type" value="Genomic_DNA"/>
</dbReference>
<dbReference type="STRING" id="1379870.SD10_12820"/>
<gene>
    <name evidence="1" type="ORF">SD10_12820</name>
</gene>
<evidence type="ECO:0000313" key="1">
    <source>
        <dbReference type="EMBL" id="AKD55650.1"/>
    </source>
</evidence>
<dbReference type="PATRIC" id="fig|1379870.5.peg.2786"/>
<dbReference type="HOGENOM" id="CLU_2496354_0_0_10"/>
<protein>
    <submittedName>
        <fullName evidence="1">Uncharacterized protein</fullName>
    </submittedName>
</protein>
<organism evidence="1 2">
    <name type="scientific">Spirosoma radiotolerans</name>
    <dbReference type="NCBI Taxonomy" id="1379870"/>
    <lineage>
        <taxon>Bacteria</taxon>
        <taxon>Pseudomonadati</taxon>
        <taxon>Bacteroidota</taxon>
        <taxon>Cytophagia</taxon>
        <taxon>Cytophagales</taxon>
        <taxon>Cytophagaceae</taxon>
        <taxon>Spirosoma</taxon>
    </lineage>
</organism>
<evidence type="ECO:0000313" key="2">
    <source>
        <dbReference type="Proteomes" id="UP000033054"/>
    </source>
</evidence>
<dbReference type="Proteomes" id="UP000033054">
    <property type="component" value="Chromosome"/>
</dbReference>
<proteinExistence type="predicted"/>
<name>A0A0E3ZWD8_9BACT</name>
<reference evidence="1 2" key="1">
    <citation type="journal article" date="2014" name="Curr. Microbiol.">
        <title>Spirosoma radiotolerans sp. nov., a gamma-radiation-resistant bacterium isolated from gamma ray-irradiated soil.</title>
        <authorList>
            <person name="Lee J.J."/>
            <person name="Srinivasan S."/>
            <person name="Lim S."/>
            <person name="Joe M."/>
            <person name="Im S."/>
            <person name="Bae S.I."/>
            <person name="Park K.R."/>
            <person name="Han J.H."/>
            <person name="Park S.H."/>
            <person name="Joo B.M."/>
            <person name="Park S.J."/>
            <person name="Kim M.K."/>
        </authorList>
    </citation>
    <scope>NUCLEOTIDE SEQUENCE [LARGE SCALE GENOMIC DNA]</scope>
    <source>
        <strain evidence="1 2">DG5A</strain>
    </source>
</reference>
<sequence length="86" mass="9826">MVWFQSVYACCIRILDVDATNSVSSETARACETHKRVYLTYEHFIKLTHLSRDVLPMLQTGLAGQAIPDDDVIWQLLRVQKPNFSA</sequence>
<accession>A0A0E3ZWD8</accession>
<dbReference type="AlphaFoldDB" id="A0A0E3ZWD8"/>